<dbReference type="InterPro" id="IPR011990">
    <property type="entry name" value="TPR-like_helical_dom_sf"/>
</dbReference>
<dbReference type="SMART" id="SM00028">
    <property type="entry name" value="TPR"/>
    <property type="match status" value="5"/>
</dbReference>
<evidence type="ECO:0000313" key="8">
    <source>
        <dbReference type="Proteomes" id="UP000324832"/>
    </source>
</evidence>
<dbReference type="InterPro" id="IPR019734">
    <property type="entry name" value="TPR_rpt"/>
</dbReference>
<dbReference type="Pfam" id="PF00226">
    <property type="entry name" value="DnaJ"/>
    <property type="match status" value="1"/>
</dbReference>
<dbReference type="EMBL" id="FZQP02006980">
    <property type="protein sequence ID" value="VVD05492.1"/>
    <property type="molecule type" value="Genomic_DNA"/>
</dbReference>
<feature type="signal peptide" evidence="5">
    <location>
        <begin position="1"/>
        <end position="30"/>
    </location>
</feature>
<evidence type="ECO:0000256" key="5">
    <source>
        <dbReference type="SAM" id="SignalP"/>
    </source>
</evidence>
<proteinExistence type="predicted"/>
<dbReference type="GO" id="GO:0051787">
    <property type="term" value="F:misfolded protein binding"/>
    <property type="evidence" value="ECO:0007669"/>
    <property type="project" value="TreeGrafter"/>
</dbReference>
<keyword evidence="3" id="KW-0256">Endoplasmic reticulum</keyword>
<reference evidence="7 8" key="1">
    <citation type="submission" date="2017-07" db="EMBL/GenBank/DDBJ databases">
        <authorList>
            <person name="Talla V."/>
            <person name="Backstrom N."/>
        </authorList>
    </citation>
    <scope>NUCLEOTIDE SEQUENCE [LARGE SCALE GENOMIC DNA]</scope>
</reference>
<feature type="domain" description="J" evidence="6">
    <location>
        <begin position="287"/>
        <end position="374"/>
    </location>
</feature>
<dbReference type="Pfam" id="PF13432">
    <property type="entry name" value="TPR_16"/>
    <property type="match status" value="1"/>
</dbReference>
<dbReference type="Proteomes" id="UP000324832">
    <property type="component" value="Unassembled WGS sequence"/>
</dbReference>
<dbReference type="CDD" id="cd06257">
    <property type="entry name" value="DnaJ"/>
    <property type="match status" value="1"/>
</dbReference>
<feature type="repeat" description="TPR" evidence="4">
    <location>
        <begin position="104"/>
        <end position="137"/>
    </location>
</feature>
<dbReference type="SUPFAM" id="SSF46565">
    <property type="entry name" value="Chaperone J-domain"/>
    <property type="match status" value="1"/>
</dbReference>
<keyword evidence="4" id="KW-0802">TPR repeat</keyword>
<evidence type="ECO:0000256" key="1">
    <source>
        <dbReference type="ARBA" id="ARBA00004240"/>
    </source>
</evidence>
<evidence type="ECO:0000256" key="2">
    <source>
        <dbReference type="ARBA" id="ARBA00022729"/>
    </source>
</evidence>
<feature type="repeat" description="TPR" evidence="4">
    <location>
        <begin position="70"/>
        <end position="103"/>
    </location>
</feature>
<dbReference type="Gene3D" id="1.25.40.10">
    <property type="entry name" value="Tetratricopeptide repeat domain"/>
    <property type="match status" value="2"/>
</dbReference>
<sequence>MDNLSNIQWNKVAPCLVLLILDVVLEFSECTTQAEVNKHLQLGMDFLVRGQLSDALTHYHAAVEGDPNNYLTYFKRGTVYYALGKAKFALQDFSKVLELKPDFTSARMHRAEVYFKLAEYSKAKEEFLQVTYEDPYNEEAVAYYNQCDSWVSEARLAQAYIRGGDHRAAADTLSRLLEVSPWSAALRQLRADCYIALNDLFSAVSDIRAEVRECLKLDPEHKLCFPLYKKLKKVDKLLLQCEELSEGGQFSRCVESGRQVLKTEDTVTLVVRCLHVARLSSCSGRRVFWRTLLMPTSDWRCWTMRAKDGLAQIVKAYRKAAQKWHPDSYQGDEKKVAEKKFIDIAAAKEKRAQFDSGVDPLDPESGRQPFQQNPFHHFQHGSPFQFKFHFN</sequence>
<feature type="repeat" description="TPR" evidence="4">
    <location>
        <begin position="36"/>
        <end position="69"/>
    </location>
</feature>
<dbReference type="GO" id="GO:0051087">
    <property type="term" value="F:protein-folding chaperone binding"/>
    <property type="evidence" value="ECO:0007669"/>
    <property type="project" value="TreeGrafter"/>
</dbReference>
<dbReference type="PROSITE" id="PS50293">
    <property type="entry name" value="TPR_REGION"/>
    <property type="match status" value="1"/>
</dbReference>
<dbReference type="PROSITE" id="PS50005">
    <property type="entry name" value="TPR"/>
    <property type="match status" value="3"/>
</dbReference>
<dbReference type="SUPFAM" id="SSF48452">
    <property type="entry name" value="TPR-like"/>
    <property type="match status" value="1"/>
</dbReference>
<dbReference type="PANTHER" id="PTHR44140">
    <property type="entry name" value="LD25575P"/>
    <property type="match status" value="1"/>
</dbReference>
<evidence type="ECO:0000259" key="6">
    <source>
        <dbReference type="PROSITE" id="PS50076"/>
    </source>
</evidence>
<dbReference type="AlphaFoldDB" id="A0A5E4R4N2"/>
<dbReference type="PANTHER" id="PTHR44140:SF2">
    <property type="entry name" value="LD25575P"/>
    <property type="match status" value="1"/>
</dbReference>
<dbReference type="InterPro" id="IPR001623">
    <property type="entry name" value="DnaJ_domain"/>
</dbReference>
<gene>
    <name evidence="7" type="ORF">LSINAPIS_LOCUS15018</name>
</gene>
<name>A0A5E4R4N2_9NEOP</name>
<dbReference type="InterPro" id="IPR051727">
    <property type="entry name" value="DnaJ_C3_Co-chaperones"/>
</dbReference>
<comment type="subcellular location">
    <subcellularLocation>
        <location evidence="1">Endoplasmic reticulum</location>
    </subcellularLocation>
</comment>
<dbReference type="Gene3D" id="1.10.287.110">
    <property type="entry name" value="DnaJ domain"/>
    <property type="match status" value="1"/>
</dbReference>
<accession>A0A5E4R4N2</accession>
<protein>
    <recommendedName>
        <fullName evidence="6">J domain-containing protein</fullName>
    </recommendedName>
</protein>
<dbReference type="Pfam" id="PF13181">
    <property type="entry name" value="TPR_8"/>
    <property type="match status" value="1"/>
</dbReference>
<organism evidence="7 8">
    <name type="scientific">Leptidea sinapis</name>
    <dbReference type="NCBI Taxonomy" id="189913"/>
    <lineage>
        <taxon>Eukaryota</taxon>
        <taxon>Metazoa</taxon>
        <taxon>Ecdysozoa</taxon>
        <taxon>Arthropoda</taxon>
        <taxon>Hexapoda</taxon>
        <taxon>Insecta</taxon>
        <taxon>Pterygota</taxon>
        <taxon>Neoptera</taxon>
        <taxon>Endopterygota</taxon>
        <taxon>Lepidoptera</taxon>
        <taxon>Glossata</taxon>
        <taxon>Ditrysia</taxon>
        <taxon>Papilionoidea</taxon>
        <taxon>Pieridae</taxon>
        <taxon>Dismorphiinae</taxon>
        <taxon>Leptidea</taxon>
    </lineage>
</organism>
<dbReference type="InterPro" id="IPR036869">
    <property type="entry name" value="J_dom_sf"/>
</dbReference>
<keyword evidence="2 5" id="KW-0732">Signal</keyword>
<keyword evidence="8" id="KW-1185">Reference proteome</keyword>
<dbReference type="GO" id="GO:0034975">
    <property type="term" value="P:protein folding in endoplasmic reticulum"/>
    <property type="evidence" value="ECO:0007669"/>
    <property type="project" value="TreeGrafter"/>
</dbReference>
<dbReference type="GO" id="GO:0005783">
    <property type="term" value="C:endoplasmic reticulum"/>
    <property type="evidence" value="ECO:0007669"/>
    <property type="project" value="UniProtKB-SubCell"/>
</dbReference>
<evidence type="ECO:0000256" key="3">
    <source>
        <dbReference type="ARBA" id="ARBA00022824"/>
    </source>
</evidence>
<dbReference type="PROSITE" id="PS50076">
    <property type="entry name" value="DNAJ_2"/>
    <property type="match status" value="1"/>
</dbReference>
<evidence type="ECO:0000313" key="7">
    <source>
        <dbReference type="EMBL" id="VVD05492.1"/>
    </source>
</evidence>
<dbReference type="Pfam" id="PF13414">
    <property type="entry name" value="TPR_11"/>
    <property type="match status" value="1"/>
</dbReference>
<feature type="chain" id="PRO_5023147951" description="J domain-containing protein" evidence="5">
    <location>
        <begin position="31"/>
        <end position="391"/>
    </location>
</feature>
<evidence type="ECO:0000256" key="4">
    <source>
        <dbReference type="PROSITE-ProRule" id="PRU00339"/>
    </source>
</evidence>